<gene>
    <name evidence="2" type="ORF">A4V02_02090</name>
</gene>
<dbReference type="RefSeq" id="WP_068960017.1">
    <property type="nucleotide sequence ID" value="NZ_CAJTAP010000002.1"/>
</dbReference>
<dbReference type="STRING" id="1796646.A4V02_02090"/>
<sequence>MKDFYPALASVAILLSSSYATAQNQPLTTLPEGGTTTMYHRSGGAYYAILGNKYATIEYNYLPSEIVEYDNGDVYIKDFFSQYDYTYYGGHPYIKGHRDGQNITFEFPQLMAVRNYGKDTSYFYVSMVEYSSSAKTFIPVSADKNRYTISINDDGTITADIQENGMIFPGKIDHDNEWVYEGEVFSTWTPMTHTIADIPQDMDITRMSMLDPYGMGRFIEMGADHDNIYLRGIFDMAPEAWIKGKRDGKHVTFDSGQYLGFSPSGTFFAFFTAAQYETVYDDEEKEDVRILKFKDSITFDYDESTQKLTAPEGWLLVYNKNPDHINYMEYVESPVIEATPDNISKTPTAPWDLGHHTPSGPDDLEYIYFCISALNHDGQLLDADNLYYRVFINGNPYTFTPGAYTYPGIERPTEFIPFNFDNGGSFTSYDALRIIYMYDTDIETMEIQLYYIEGEPSESNIIASSSLATYPASARNVTPMNPWNISHYVPSKPWDPSESVSFNLSASNTDGENIDPTKLYYRIFFDGEPYTFAAQPGINPEMSFVPVDYSDQYGIAFIVDGTKRTANIYADGMTSATTGVQLYYIEGDPTEGNILAQSDIITDATSSSEMITLLKNIANTIYHNLSGYRIDNPQSGIFIKTVIYTDGSTETTKVRK</sequence>
<accession>A0A1Z2XEK8</accession>
<dbReference type="Proteomes" id="UP000186351">
    <property type="component" value="Chromosome"/>
</dbReference>
<evidence type="ECO:0000256" key="1">
    <source>
        <dbReference type="SAM" id="SignalP"/>
    </source>
</evidence>
<reference evidence="3" key="1">
    <citation type="submission" date="2016-04" db="EMBL/GenBank/DDBJ databases">
        <title>Complete Genome Sequences of Twelve Strains of a Stable Defined Moderately Diverse Mouse Microbiota 2 (sDMDMm2).</title>
        <authorList>
            <person name="Uchimura Y."/>
            <person name="Wyss M."/>
            <person name="Brugiroux S."/>
            <person name="Limenitakis J.P."/>
            <person name="Stecher B."/>
            <person name="McCoy K.D."/>
            <person name="Macpherson A.J."/>
        </authorList>
    </citation>
    <scope>NUCLEOTIDE SEQUENCE [LARGE SCALE GENOMIC DNA]</scope>
    <source>
        <strain evidence="3">YL27</strain>
    </source>
</reference>
<dbReference type="AlphaFoldDB" id="A0A1B1S760"/>
<protein>
    <submittedName>
        <fullName evidence="2">Uncharacterized protein</fullName>
    </submittedName>
</protein>
<feature type="signal peptide" evidence="1">
    <location>
        <begin position="1"/>
        <end position="22"/>
    </location>
</feature>
<dbReference type="GeneID" id="65535628"/>
<feature type="chain" id="PRO_5008529235" evidence="1">
    <location>
        <begin position="23"/>
        <end position="656"/>
    </location>
</feature>
<accession>A0A1B1S760</accession>
<evidence type="ECO:0000313" key="2">
    <source>
        <dbReference type="EMBL" id="ANU62635.1"/>
    </source>
</evidence>
<organism evidence="2 3">
    <name type="scientific">Muribaculum intestinale</name>
    <dbReference type="NCBI Taxonomy" id="1796646"/>
    <lineage>
        <taxon>Bacteria</taxon>
        <taxon>Pseudomonadati</taxon>
        <taxon>Bacteroidota</taxon>
        <taxon>Bacteroidia</taxon>
        <taxon>Bacteroidales</taxon>
        <taxon>Muribaculaceae</taxon>
        <taxon>Muribaculum</taxon>
    </lineage>
</organism>
<name>A0A1B1S760_9BACT</name>
<dbReference type="EMBL" id="CP015402">
    <property type="protein sequence ID" value="ANU62635.1"/>
    <property type="molecule type" value="Genomic_DNA"/>
</dbReference>
<dbReference type="OrthoDB" id="1064804at2"/>
<proteinExistence type="predicted"/>
<keyword evidence="3" id="KW-1185">Reference proteome</keyword>
<keyword evidence="1" id="KW-0732">Signal</keyword>
<dbReference type="KEGG" id="pary:A4V02_02090"/>
<evidence type="ECO:0000313" key="3">
    <source>
        <dbReference type="Proteomes" id="UP000186351"/>
    </source>
</evidence>